<comment type="similarity">
    <text evidence="1 2">Belongs to the OprB family.</text>
</comment>
<dbReference type="OrthoDB" id="5755240at2"/>
<keyword evidence="2" id="KW-0732">Signal</keyword>
<keyword evidence="5" id="KW-1185">Reference proteome</keyword>
<dbReference type="PANTHER" id="PTHR37944:SF1">
    <property type="entry name" value="PORIN B"/>
    <property type="match status" value="1"/>
</dbReference>
<feature type="signal peptide" evidence="2">
    <location>
        <begin position="1"/>
        <end position="20"/>
    </location>
</feature>
<keyword evidence="3" id="KW-0175">Coiled coil</keyword>
<evidence type="ECO:0000313" key="5">
    <source>
        <dbReference type="Proteomes" id="UP000317315"/>
    </source>
</evidence>
<dbReference type="PANTHER" id="PTHR37944">
    <property type="entry name" value="PORIN B"/>
    <property type="match status" value="1"/>
</dbReference>
<evidence type="ECO:0000256" key="3">
    <source>
        <dbReference type="SAM" id="Coils"/>
    </source>
</evidence>
<evidence type="ECO:0000313" key="4">
    <source>
        <dbReference type="EMBL" id="SMO66740.1"/>
    </source>
</evidence>
<proteinExistence type="inferred from homology"/>
<dbReference type="AlphaFoldDB" id="A0A521D762"/>
<sequence>MRKGLILATLFTLSTTNSFAQTDEEVLRELQLLKQKIQMLEKQLKEKNKKEEEVAKEVKEIKEKLGSLEIHGGATLYYQGATVDKIDGQKYKDPSGTGYTADLEISFKPTDTGEFYMRLHGGQGTGADGNGVSDVLYANLNTLADDNPDNDRFDLLEAYYAQELLNGKLNVFIGKTEPFILIDDNEYANDEVSQFVGKPFVNNPILDGEDIFAPMAGLTFSPFDRIELAAVVQSNDQSSVSWNGKEWVVKDKDIYSDVFDKPFYAVQLKYSPEIGGLPGNYRIYYWNDSADHIKINEPTDNPNRKPSTGDGWGVGISIDQKVANNVGLFARAAWANDDVYEVEQFYSVGASIDGLIPSRPKDTLGVGVAALITNDKLKNDDTEYHLEGYYRIEVSENFHITPDIQYVVNPHGNSDNDNIFAGMVKAEFSF</sequence>
<protein>
    <submittedName>
        <fullName evidence="4">Carbohydrate-selective porin OprB</fullName>
    </submittedName>
</protein>
<dbReference type="EMBL" id="FXTM01000017">
    <property type="protein sequence ID" value="SMO66740.1"/>
    <property type="molecule type" value="Genomic_DNA"/>
</dbReference>
<feature type="coiled-coil region" evidence="3">
    <location>
        <begin position="23"/>
        <end position="64"/>
    </location>
</feature>
<dbReference type="GO" id="GO:0008643">
    <property type="term" value="P:carbohydrate transport"/>
    <property type="evidence" value="ECO:0007669"/>
    <property type="project" value="InterPro"/>
</dbReference>
<dbReference type="GO" id="GO:0016020">
    <property type="term" value="C:membrane"/>
    <property type="evidence" value="ECO:0007669"/>
    <property type="project" value="InterPro"/>
</dbReference>
<name>A0A521D762_9BACT</name>
<accession>A0A521D762</accession>
<feature type="chain" id="PRO_5022256689" evidence="2">
    <location>
        <begin position="21"/>
        <end position="430"/>
    </location>
</feature>
<reference evidence="4 5" key="1">
    <citation type="submission" date="2017-05" db="EMBL/GenBank/DDBJ databases">
        <authorList>
            <person name="Varghese N."/>
            <person name="Submissions S."/>
        </authorList>
    </citation>
    <scope>NUCLEOTIDE SEQUENCE [LARGE SCALE GENOMIC DNA]</scope>
    <source>
        <strain evidence="4 5">DSM 16304</strain>
    </source>
</reference>
<dbReference type="Gene3D" id="2.40.160.180">
    <property type="entry name" value="Carbohydrate-selective porin OprB"/>
    <property type="match status" value="1"/>
</dbReference>
<dbReference type="GO" id="GO:0015288">
    <property type="term" value="F:porin activity"/>
    <property type="evidence" value="ECO:0007669"/>
    <property type="project" value="InterPro"/>
</dbReference>
<evidence type="ECO:0000256" key="1">
    <source>
        <dbReference type="ARBA" id="ARBA00008769"/>
    </source>
</evidence>
<dbReference type="Pfam" id="PF04966">
    <property type="entry name" value="OprB"/>
    <property type="match status" value="1"/>
</dbReference>
<dbReference type="RefSeq" id="WP_142935837.1">
    <property type="nucleotide sequence ID" value="NZ_FXTM01000017.1"/>
</dbReference>
<dbReference type="Proteomes" id="UP000317315">
    <property type="component" value="Unassembled WGS sequence"/>
</dbReference>
<organism evidence="4 5">
    <name type="scientific">Balnearium lithotrophicum</name>
    <dbReference type="NCBI Taxonomy" id="223788"/>
    <lineage>
        <taxon>Bacteria</taxon>
        <taxon>Pseudomonadati</taxon>
        <taxon>Aquificota</taxon>
        <taxon>Aquificia</taxon>
        <taxon>Desulfurobacteriales</taxon>
        <taxon>Desulfurobacteriaceae</taxon>
        <taxon>Balnearium</taxon>
    </lineage>
</organism>
<dbReference type="InterPro" id="IPR007049">
    <property type="entry name" value="Carb-sel_porin_OprB"/>
</dbReference>
<evidence type="ECO:0000256" key="2">
    <source>
        <dbReference type="RuleBase" id="RU363072"/>
    </source>
</evidence>
<dbReference type="InterPro" id="IPR052932">
    <property type="entry name" value="OprB_Porin"/>
</dbReference>
<dbReference type="InterPro" id="IPR038673">
    <property type="entry name" value="OprB_sf"/>
</dbReference>
<gene>
    <name evidence="4" type="ORF">SAMN06269117_11723</name>
</gene>